<keyword evidence="1" id="KW-0812">Transmembrane</keyword>
<organism evidence="2 3">
    <name type="scientific">Chryseotalea sanaruensis</name>
    <dbReference type="NCBI Taxonomy" id="2482724"/>
    <lineage>
        <taxon>Bacteria</taxon>
        <taxon>Pseudomonadati</taxon>
        <taxon>Bacteroidota</taxon>
        <taxon>Cytophagia</taxon>
        <taxon>Cytophagales</taxon>
        <taxon>Chryseotaleaceae</taxon>
        <taxon>Chryseotalea</taxon>
    </lineage>
</organism>
<feature type="transmembrane region" description="Helical" evidence="1">
    <location>
        <begin position="270"/>
        <end position="287"/>
    </location>
</feature>
<dbReference type="EMBL" id="BHXQ01000002">
    <property type="protein sequence ID" value="GCC51151.1"/>
    <property type="molecule type" value="Genomic_DNA"/>
</dbReference>
<feature type="transmembrane region" description="Helical" evidence="1">
    <location>
        <begin position="191"/>
        <end position="210"/>
    </location>
</feature>
<evidence type="ECO:0000256" key="1">
    <source>
        <dbReference type="SAM" id="Phobius"/>
    </source>
</evidence>
<protein>
    <recommendedName>
        <fullName evidence="4">Glycosyltransferase RgtA/B/C/D-like domain-containing protein</fullName>
    </recommendedName>
</protein>
<feature type="transmembrane region" description="Helical" evidence="1">
    <location>
        <begin position="239"/>
        <end position="258"/>
    </location>
</feature>
<feature type="transmembrane region" description="Helical" evidence="1">
    <location>
        <begin position="154"/>
        <end position="179"/>
    </location>
</feature>
<proteinExistence type="predicted"/>
<dbReference type="Proteomes" id="UP000288227">
    <property type="component" value="Unassembled WGS sequence"/>
</dbReference>
<feature type="transmembrane region" description="Helical" evidence="1">
    <location>
        <begin position="299"/>
        <end position="315"/>
    </location>
</feature>
<keyword evidence="1" id="KW-1133">Transmembrane helix</keyword>
<dbReference type="AlphaFoldDB" id="A0A401U8B6"/>
<accession>A0A401U8B6</accession>
<feature type="transmembrane region" description="Helical" evidence="1">
    <location>
        <begin position="74"/>
        <end position="92"/>
    </location>
</feature>
<feature type="transmembrane region" description="Helical" evidence="1">
    <location>
        <begin position="104"/>
        <end position="134"/>
    </location>
</feature>
<gene>
    <name evidence="2" type="ORF">SanaruYs_13710</name>
</gene>
<sequence>MGLLILFFIVSLPVFLFSPGPTWQELNSFIVGEKINQGLRPYVELIDSTPLLTQWMYGAFNWISGQNITLRHSLALLILFFQAGYIGLVFINRKAYTETTYIPSVLFCLLCCVSFDVISITGTLLASGFLLLAVNSIFREIEFREPNDSSLVKSGVYLGLASLAVFSYVIFFFAAILILAFFTRSSLRRQFLFVIGFSLPHALLLSYYYLLDQQSDLLNYFYKANLFADERVFQNTKTLLILSSVPIAYFAISFFSLNRATRLTNYQSQLLQAMFIWLLAGVVHLFFTRSLRPQSLLPLFPPLSFLLTHFLLSINRKRFAEIHIWVFTIGILLTSYLVRNNFFFEAGYSGMIVKESSPTLVDKRILILGDDYSPYMKNQLATGFSEWAIYKKVFEEPDYYENILIVNNQFALEKPEVIIDPNNLFAAFFRHLPELEKQYHKKGNVYYINEVNGAN</sequence>
<comment type="caution">
    <text evidence="2">The sequence shown here is derived from an EMBL/GenBank/DDBJ whole genome shotgun (WGS) entry which is preliminary data.</text>
</comment>
<reference evidence="2 3" key="1">
    <citation type="submission" date="2018-11" db="EMBL/GenBank/DDBJ databases">
        <title>Chryseotalea sanarue gen. nov., sp., nov., a member of the family Cytophagaceae, isolated from a brackish lake in Hamamatsu Japan.</title>
        <authorList>
            <person name="Maejima Y."/>
            <person name="Iino T."/>
            <person name="Muraguchi Y."/>
            <person name="Fukuda K."/>
            <person name="Ohkuma M."/>
            <person name="Moriuchi R."/>
            <person name="Dohra H."/>
            <person name="Kimbara K."/>
            <person name="Shintani M."/>
        </authorList>
    </citation>
    <scope>NUCLEOTIDE SEQUENCE [LARGE SCALE GENOMIC DNA]</scope>
    <source>
        <strain evidence="2 3">Ys</strain>
    </source>
</reference>
<feature type="transmembrane region" description="Helical" evidence="1">
    <location>
        <begin position="322"/>
        <end position="338"/>
    </location>
</feature>
<evidence type="ECO:0000313" key="2">
    <source>
        <dbReference type="EMBL" id="GCC51151.1"/>
    </source>
</evidence>
<keyword evidence="1" id="KW-0472">Membrane</keyword>
<evidence type="ECO:0008006" key="4">
    <source>
        <dbReference type="Google" id="ProtNLM"/>
    </source>
</evidence>
<evidence type="ECO:0000313" key="3">
    <source>
        <dbReference type="Proteomes" id="UP000288227"/>
    </source>
</evidence>
<keyword evidence="3" id="KW-1185">Reference proteome</keyword>
<name>A0A401U8B6_9BACT</name>